<keyword evidence="2" id="KW-1185">Reference proteome</keyword>
<reference evidence="1" key="1">
    <citation type="submission" date="2025-08" db="UniProtKB">
        <authorList>
            <consortium name="Ensembl"/>
        </authorList>
    </citation>
    <scope>IDENTIFICATION</scope>
</reference>
<dbReference type="Proteomes" id="UP000261340">
    <property type="component" value="Unplaced"/>
</dbReference>
<organism evidence="1 2">
    <name type="scientific">Amphilophus citrinellus</name>
    <name type="common">Midas cichlid</name>
    <name type="synonym">Cichlasoma citrinellum</name>
    <dbReference type="NCBI Taxonomy" id="61819"/>
    <lineage>
        <taxon>Eukaryota</taxon>
        <taxon>Metazoa</taxon>
        <taxon>Chordata</taxon>
        <taxon>Craniata</taxon>
        <taxon>Vertebrata</taxon>
        <taxon>Euteleostomi</taxon>
        <taxon>Actinopterygii</taxon>
        <taxon>Neopterygii</taxon>
        <taxon>Teleostei</taxon>
        <taxon>Neoteleostei</taxon>
        <taxon>Acanthomorphata</taxon>
        <taxon>Ovalentaria</taxon>
        <taxon>Cichlomorphae</taxon>
        <taxon>Cichliformes</taxon>
        <taxon>Cichlidae</taxon>
        <taxon>New World cichlids</taxon>
        <taxon>Cichlasomatinae</taxon>
        <taxon>Heroini</taxon>
        <taxon>Amphilophus</taxon>
    </lineage>
</organism>
<evidence type="ECO:0008006" key="3">
    <source>
        <dbReference type="Google" id="ProtNLM"/>
    </source>
</evidence>
<dbReference type="AlphaFoldDB" id="A0A3Q0R0Y7"/>
<dbReference type="STRING" id="61819.ENSACIP00000003937"/>
<evidence type="ECO:0000313" key="2">
    <source>
        <dbReference type="Proteomes" id="UP000261340"/>
    </source>
</evidence>
<reference evidence="1" key="2">
    <citation type="submission" date="2025-09" db="UniProtKB">
        <authorList>
            <consortium name="Ensembl"/>
        </authorList>
    </citation>
    <scope>IDENTIFICATION</scope>
</reference>
<dbReference type="OMA" id="IMINERE"/>
<dbReference type="PANTHER" id="PTHR31635">
    <property type="entry name" value="REVERSE TRANSCRIPTASE DOMAIN-CONTAINING PROTEIN-RELATED"/>
    <property type="match status" value="1"/>
</dbReference>
<dbReference type="GeneTree" id="ENSGT00940000177568"/>
<evidence type="ECO:0000313" key="1">
    <source>
        <dbReference type="Ensembl" id="ENSACIP00000003937.1"/>
    </source>
</evidence>
<name>A0A3Q0R0Y7_AMPCI</name>
<sequence length="100" mass="11834">VICFLKDPDTGIPILTNLLERFGFCSGYKLNLTKTQFLMFNYSPPKDSQLKFNINRRTTKMKYRGITLTQRIEELYEANYTQMDTEIRNDLSNFKKSMCK</sequence>
<protein>
    <recommendedName>
        <fullName evidence="3">Reverse transcriptase domain-containing protein</fullName>
    </recommendedName>
</protein>
<proteinExistence type="predicted"/>
<accession>A0A3Q0R0Y7</accession>
<dbReference type="Ensembl" id="ENSACIT00000004069.1">
    <property type="protein sequence ID" value="ENSACIP00000003937.1"/>
    <property type="gene ID" value="ENSACIG00000003128.1"/>
</dbReference>
<dbReference type="PANTHER" id="PTHR31635:SF196">
    <property type="entry name" value="REVERSE TRANSCRIPTASE DOMAIN-CONTAINING PROTEIN-RELATED"/>
    <property type="match status" value="1"/>
</dbReference>